<evidence type="ECO:0000256" key="1">
    <source>
        <dbReference type="PROSITE-ProRule" id="PRU01161"/>
    </source>
</evidence>
<accession>A0A1W6ZRB6</accession>
<dbReference type="KEGG" id="psin:CAK95_13345"/>
<dbReference type="InterPro" id="IPR016035">
    <property type="entry name" value="Acyl_Trfase/lysoPLipase"/>
</dbReference>
<keyword evidence="1" id="KW-0378">Hydrolase</keyword>
<keyword evidence="3" id="KW-1185">Reference proteome</keyword>
<proteinExistence type="predicted"/>
<dbReference type="GO" id="GO:0016787">
    <property type="term" value="F:hydrolase activity"/>
    <property type="evidence" value="ECO:0007669"/>
    <property type="project" value="UniProtKB-UniRule"/>
</dbReference>
<reference evidence="2 3" key="1">
    <citation type="submission" date="2017-05" db="EMBL/GenBank/DDBJ databases">
        <title>Full genome sequence of Pseudorhodoplanes sinuspersici.</title>
        <authorList>
            <person name="Dastgheib S.M.M."/>
            <person name="Shavandi M."/>
            <person name="Tirandaz H."/>
        </authorList>
    </citation>
    <scope>NUCLEOTIDE SEQUENCE [LARGE SCALE GENOMIC DNA]</scope>
    <source>
        <strain evidence="2 3">RIPI110</strain>
    </source>
</reference>
<keyword evidence="1" id="KW-0442">Lipid degradation</keyword>
<name>A0A1W6ZRB6_9HYPH</name>
<gene>
    <name evidence="2" type="ORF">CAK95_13345</name>
</gene>
<dbReference type="Proteomes" id="UP000194137">
    <property type="component" value="Chromosome"/>
</dbReference>
<evidence type="ECO:0000313" key="3">
    <source>
        <dbReference type="Proteomes" id="UP000194137"/>
    </source>
</evidence>
<sequence length="274" mass="28683">MKSVALALGGGGARGLAHIAVFEVLDEMGIRPVAIAGTSIGALLGAPYAAGMSGSEIRKHVVTLARDRSGLFRKLLAVRAGGIGSLIASGLRDATLIDAEKFCAQFLPDIVPDDFSTLQIPLTVIASDLYARRELAMSSGSLRSAVAASMAIPGMSRPVLVDGRVMVDGGATNPLPFDRLRGKADIIIAVDVAGPPTEARTEIPLALESYLATILVMGQTIIDEKLRHGAPDIILRPNVGVFRTLDFLRVSAILRAAEPIKAELKGKLSALLSD</sequence>
<dbReference type="InterPro" id="IPR050301">
    <property type="entry name" value="NTE"/>
</dbReference>
<feature type="short sequence motif" description="GXSXG" evidence="1">
    <location>
        <begin position="37"/>
        <end position="41"/>
    </location>
</feature>
<protein>
    <submittedName>
        <fullName evidence="2">Uncharacterized protein</fullName>
    </submittedName>
</protein>
<dbReference type="AlphaFoldDB" id="A0A1W6ZRB6"/>
<dbReference type="STRING" id="1235591.CAK95_13345"/>
<dbReference type="GO" id="GO:0016042">
    <property type="term" value="P:lipid catabolic process"/>
    <property type="evidence" value="ECO:0007669"/>
    <property type="project" value="UniProtKB-UniRule"/>
</dbReference>
<dbReference type="SUPFAM" id="SSF52151">
    <property type="entry name" value="FabD/lysophospholipase-like"/>
    <property type="match status" value="1"/>
</dbReference>
<evidence type="ECO:0000313" key="2">
    <source>
        <dbReference type="EMBL" id="ARP99958.1"/>
    </source>
</evidence>
<dbReference type="OrthoDB" id="5290098at2"/>
<dbReference type="InterPro" id="IPR002641">
    <property type="entry name" value="PNPLA_dom"/>
</dbReference>
<feature type="active site" description="Nucleophile" evidence="1">
    <location>
        <position position="39"/>
    </location>
</feature>
<dbReference type="PANTHER" id="PTHR14226">
    <property type="entry name" value="NEUROPATHY TARGET ESTERASE/SWISS CHEESE D.MELANOGASTER"/>
    <property type="match status" value="1"/>
</dbReference>
<dbReference type="RefSeq" id="WP_086088363.1">
    <property type="nucleotide sequence ID" value="NZ_CP021112.1"/>
</dbReference>
<dbReference type="PROSITE" id="PS51635">
    <property type="entry name" value="PNPLA"/>
    <property type="match status" value="1"/>
</dbReference>
<dbReference type="PANTHER" id="PTHR14226:SF29">
    <property type="entry name" value="NEUROPATHY TARGET ESTERASE SWS"/>
    <property type="match status" value="1"/>
</dbReference>
<keyword evidence="1" id="KW-0443">Lipid metabolism</keyword>
<dbReference type="Gene3D" id="3.40.1090.10">
    <property type="entry name" value="Cytosolic phospholipase A2 catalytic domain"/>
    <property type="match status" value="2"/>
</dbReference>
<feature type="short sequence motif" description="DGA/G" evidence="1">
    <location>
        <begin position="168"/>
        <end position="170"/>
    </location>
</feature>
<feature type="active site" description="Proton acceptor" evidence="1">
    <location>
        <position position="168"/>
    </location>
</feature>
<dbReference type="Pfam" id="PF01734">
    <property type="entry name" value="Patatin"/>
    <property type="match status" value="1"/>
</dbReference>
<dbReference type="EMBL" id="CP021112">
    <property type="protein sequence ID" value="ARP99958.1"/>
    <property type="molecule type" value="Genomic_DNA"/>
</dbReference>
<organism evidence="2 3">
    <name type="scientific">Pseudorhodoplanes sinuspersici</name>
    <dbReference type="NCBI Taxonomy" id="1235591"/>
    <lineage>
        <taxon>Bacteria</taxon>
        <taxon>Pseudomonadati</taxon>
        <taxon>Pseudomonadota</taxon>
        <taxon>Alphaproteobacteria</taxon>
        <taxon>Hyphomicrobiales</taxon>
        <taxon>Pseudorhodoplanes</taxon>
    </lineage>
</organism>
<feature type="short sequence motif" description="GXGXXG" evidence="1">
    <location>
        <begin position="10"/>
        <end position="15"/>
    </location>
</feature>